<dbReference type="EMBL" id="JAEAOA010001555">
    <property type="protein sequence ID" value="KAK3591035.1"/>
    <property type="molecule type" value="Genomic_DNA"/>
</dbReference>
<sequence>MKRLVWISVFTSIRTADSETVWLKDVTRRFETNKRKLNDPDLPEQLSFQLKRELSSLTINLQRNHQIYPNSDVYIVRKMNDGRSRLEKTEDLANEVRFHGNEGNIVQIL</sequence>
<name>A0AAE0SFE8_9BIVA</name>
<protein>
    <submittedName>
        <fullName evidence="1">Uncharacterized protein</fullName>
    </submittedName>
</protein>
<evidence type="ECO:0000313" key="2">
    <source>
        <dbReference type="Proteomes" id="UP001195483"/>
    </source>
</evidence>
<reference evidence="1" key="3">
    <citation type="submission" date="2023-05" db="EMBL/GenBank/DDBJ databases">
        <authorList>
            <person name="Smith C.H."/>
        </authorList>
    </citation>
    <scope>NUCLEOTIDE SEQUENCE</scope>
    <source>
        <strain evidence="1">CHS0354</strain>
        <tissue evidence="1">Mantle</tissue>
    </source>
</reference>
<accession>A0AAE0SFE8</accession>
<dbReference type="Proteomes" id="UP001195483">
    <property type="component" value="Unassembled WGS sequence"/>
</dbReference>
<keyword evidence="2" id="KW-1185">Reference proteome</keyword>
<reference evidence="1" key="1">
    <citation type="journal article" date="2021" name="Genome Biol. Evol.">
        <title>A High-Quality Reference Genome for a Parasitic Bivalve with Doubly Uniparental Inheritance (Bivalvia: Unionida).</title>
        <authorList>
            <person name="Smith C.H."/>
        </authorList>
    </citation>
    <scope>NUCLEOTIDE SEQUENCE</scope>
    <source>
        <strain evidence="1">CHS0354</strain>
    </source>
</reference>
<evidence type="ECO:0000313" key="1">
    <source>
        <dbReference type="EMBL" id="KAK3591035.1"/>
    </source>
</evidence>
<gene>
    <name evidence="1" type="ORF">CHS0354_026049</name>
</gene>
<reference evidence="1" key="2">
    <citation type="journal article" date="2021" name="Genome Biol. Evol.">
        <title>Developing a high-quality reference genome for a parasitic bivalve with doubly uniparental inheritance (Bivalvia: Unionida).</title>
        <authorList>
            <person name="Smith C.H."/>
        </authorList>
    </citation>
    <scope>NUCLEOTIDE SEQUENCE</scope>
    <source>
        <strain evidence="1">CHS0354</strain>
        <tissue evidence="1">Mantle</tissue>
    </source>
</reference>
<organism evidence="1 2">
    <name type="scientific">Potamilus streckersoni</name>
    <dbReference type="NCBI Taxonomy" id="2493646"/>
    <lineage>
        <taxon>Eukaryota</taxon>
        <taxon>Metazoa</taxon>
        <taxon>Spiralia</taxon>
        <taxon>Lophotrochozoa</taxon>
        <taxon>Mollusca</taxon>
        <taxon>Bivalvia</taxon>
        <taxon>Autobranchia</taxon>
        <taxon>Heteroconchia</taxon>
        <taxon>Palaeoheterodonta</taxon>
        <taxon>Unionida</taxon>
        <taxon>Unionoidea</taxon>
        <taxon>Unionidae</taxon>
        <taxon>Ambleminae</taxon>
        <taxon>Lampsilini</taxon>
        <taxon>Potamilus</taxon>
    </lineage>
</organism>
<dbReference type="AlphaFoldDB" id="A0AAE0SFE8"/>
<comment type="caution">
    <text evidence="1">The sequence shown here is derived from an EMBL/GenBank/DDBJ whole genome shotgun (WGS) entry which is preliminary data.</text>
</comment>
<proteinExistence type="predicted"/>